<reference evidence="1" key="1">
    <citation type="submission" date="2017-02" db="EMBL/GenBank/DDBJ databases">
        <title>Complete genome sequence of two Escherichia coli phages, vB_EcoM_ ESCO5 and vB_EcoM_ESCO13, which are related to phAPEC8.</title>
        <authorList>
            <person name="Trotereau A."/>
            <person name="Gonnet M."/>
            <person name="Viardot A."/>
            <person name="Lalmanach A.-C."/>
            <person name="Guabiraba R."/>
            <person name="Chanteloup N."/>
            <person name="Schouler C."/>
        </authorList>
    </citation>
    <scope>NUCLEOTIDE SEQUENCE [LARGE SCALE GENOMIC DNA]</scope>
</reference>
<proteinExistence type="predicted"/>
<evidence type="ECO:0000313" key="1">
    <source>
        <dbReference type="EMBL" id="AOQ27211.1"/>
    </source>
</evidence>
<gene>
    <name evidence="1" type="ORF">ESCO13_00080</name>
</gene>
<evidence type="ECO:0000313" key="2">
    <source>
        <dbReference type="Proteomes" id="UP000225358"/>
    </source>
</evidence>
<sequence>MSYRNVEELTEKAQAIMALVDELTKEAEDAGFGLSLEDDAICFEDWQSSSCYGEGDEGFVVNSQGVWHSSSC</sequence>
<accession>A0A1D7XF89</accession>
<dbReference type="EMBL" id="KX552041">
    <property type="protein sequence ID" value="AOQ27211.1"/>
    <property type="molecule type" value="Genomic_DNA"/>
</dbReference>
<keyword evidence="2" id="KW-1185">Reference proteome</keyword>
<name>A0A1D7XF89_9CAUD</name>
<dbReference type="Proteomes" id="UP000225358">
    <property type="component" value="Segment"/>
</dbReference>
<organism evidence="1 2">
    <name type="scientific">Escherichia phage ESCO13</name>
    <dbReference type="NCBI Taxonomy" id="1881104"/>
    <lineage>
        <taxon>Viruses</taxon>
        <taxon>Duplodnaviria</taxon>
        <taxon>Heunggongvirae</taxon>
        <taxon>Uroviricota</taxon>
        <taxon>Caudoviricetes</taxon>
        <taxon>Stephanstirmvirinae</taxon>
        <taxon>Phapecoctavirus</taxon>
        <taxon>Phapecoctavirus ESCO13</taxon>
    </lineage>
</organism>
<protein>
    <submittedName>
        <fullName evidence="1">Uncharacterized protein</fullName>
    </submittedName>
</protein>